<dbReference type="PANTHER" id="PTHR10192">
    <property type="entry name" value="MOLYBDOPTERIN BIOSYNTHESIS PROTEIN"/>
    <property type="match status" value="1"/>
</dbReference>
<keyword evidence="5" id="KW-0500">Molybdenum</keyword>
<reference evidence="7" key="1">
    <citation type="submission" date="2014-11" db="EMBL/GenBank/DDBJ databases">
        <authorList>
            <person name="Otto D Thomas"/>
            <person name="Naeem Raeece"/>
        </authorList>
    </citation>
    <scope>NUCLEOTIDE SEQUENCE</scope>
</reference>
<gene>
    <name evidence="7" type="ORF">Cvel_19954</name>
</gene>
<dbReference type="AlphaFoldDB" id="A0A0G4G2M2"/>
<dbReference type="EMBL" id="CDMZ01000834">
    <property type="protein sequence ID" value="CEM22400.1"/>
    <property type="molecule type" value="Genomic_DNA"/>
</dbReference>
<comment type="cofactor">
    <cofactor evidence="5">
        <name>Mg(2+)</name>
        <dbReference type="ChEBI" id="CHEBI:18420"/>
    </cofactor>
</comment>
<dbReference type="VEuPathDB" id="CryptoDB:Cvel_19954"/>
<comment type="catalytic activity">
    <reaction evidence="5">
        <text>molybdopterin + ATP + H(+) = adenylyl-molybdopterin + diphosphate</text>
        <dbReference type="Rhea" id="RHEA:31331"/>
        <dbReference type="ChEBI" id="CHEBI:15378"/>
        <dbReference type="ChEBI" id="CHEBI:30616"/>
        <dbReference type="ChEBI" id="CHEBI:33019"/>
        <dbReference type="ChEBI" id="CHEBI:58698"/>
        <dbReference type="ChEBI" id="CHEBI:62727"/>
    </reaction>
</comment>
<dbReference type="GO" id="GO:0061598">
    <property type="term" value="F:molybdopterin adenylyltransferase activity"/>
    <property type="evidence" value="ECO:0007669"/>
    <property type="project" value="UniProtKB-UniRule"/>
</dbReference>
<comment type="pathway">
    <text evidence="1 5">Cofactor biosynthesis; molybdopterin biosynthesis.</text>
</comment>
<dbReference type="InterPro" id="IPR036135">
    <property type="entry name" value="MoeA_linker/N_sf"/>
</dbReference>
<feature type="domain" description="MoaB/Mog" evidence="6">
    <location>
        <begin position="510"/>
        <end position="655"/>
    </location>
</feature>
<dbReference type="InterPro" id="IPR001453">
    <property type="entry name" value="MoaB/Mog_dom"/>
</dbReference>
<evidence type="ECO:0000256" key="2">
    <source>
        <dbReference type="ARBA" id="ARBA00007589"/>
    </source>
</evidence>
<accession>A0A0G4G2M2</accession>
<dbReference type="GO" id="GO:0005524">
    <property type="term" value="F:ATP binding"/>
    <property type="evidence" value="ECO:0007669"/>
    <property type="project" value="UniProtKB-UniRule"/>
</dbReference>
<dbReference type="GO" id="GO:0061599">
    <property type="term" value="F:molybdopterin molybdotransferase activity"/>
    <property type="evidence" value="ECO:0007669"/>
    <property type="project" value="UniProtKB-UniRule"/>
</dbReference>
<proteinExistence type="inferred from homology"/>
<dbReference type="InterPro" id="IPR008284">
    <property type="entry name" value="MoCF_biosynth_CS"/>
</dbReference>
<dbReference type="InterPro" id="IPR005111">
    <property type="entry name" value="MoeA_C_domain_IV"/>
</dbReference>
<evidence type="ECO:0000256" key="4">
    <source>
        <dbReference type="ARBA" id="ARBA00023150"/>
    </source>
</evidence>
<comment type="similarity">
    <text evidence="2">In the N-terminal section; belongs to the MoaB/Mog family.</text>
</comment>
<dbReference type="InterPro" id="IPR005110">
    <property type="entry name" value="MoeA_linker/N"/>
</dbReference>
<dbReference type="SUPFAM" id="SSF53218">
    <property type="entry name" value="Molybdenum cofactor biosynthesis proteins"/>
    <property type="match status" value="2"/>
</dbReference>
<evidence type="ECO:0000256" key="3">
    <source>
        <dbReference type="ARBA" id="ARBA00008339"/>
    </source>
</evidence>
<comment type="catalytic activity">
    <reaction evidence="5">
        <text>adenylyl-molybdopterin + molybdate = Mo-molybdopterin + AMP + H(+)</text>
        <dbReference type="Rhea" id="RHEA:35047"/>
        <dbReference type="ChEBI" id="CHEBI:15378"/>
        <dbReference type="ChEBI" id="CHEBI:36264"/>
        <dbReference type="ChEBI" id="CHEBI:62727"/>
        <dbReference type="ChEBI" id="CHEBI:71302"/>
        <dbReference type="ChEBI" id="CHEBI:456215"/>
    </reaction>
</comment>
<keyword evidence="4 5" id="KW-0501">Molybdenum cofactor biosynthesis</keyword>
<dbReference type="GO" id="GO:0046872">
    <property type="term" value="F:metal ion binding"/>
    <property type="evidence" value="ECO:0007669"/>
    <property type="project" value="UniProtKB-UniRule"/>
</dbReference>
<evidence type="ECO:0000259" key="6">
    <source>
        <dbReference type="SMART" id="SM00852"/>
    </source>
</evidence>
<dbReference type="GO" id="GO:0006777">
    <property type="term" value="P:Mo-molybdopterin cofactor biosynthetic process"/>
    <property type="evidence" value="ECO:0007669"/>
    <property type="project" value="UniProtKB-UniRule"/>
</dbReference>
<dbReference type="Pfam" id="PF03454">
    <property type="entry name" value="MoeA_C"/>
    <property type="match status" value="1"/>
</dbReference>
<dbReference type="Pfam" id="PF03453">
    <property type="entry name" value="MoeA_N"/>
    <property type="match status" value="1"/>
</dbReference>
<dbReference type="InterPro" id="IPR036688">
    <property type="entry name" value="MoeA_C_domain_IV_sf"/>
</dbReference>
<organism evidence="7">
    <name type="scientific">Chromera velia CCMP2878</name>
    <dbReference type="NCBI Taxonomy" id="1169474"/>
    <lineage>
        <taxon>Eukaryota</taxon>
        <taxon>Sar</taxon>
        <taxon>Alveolata</taxon>
        <taxon>Colpodellida</taxon>
        <taxon>Chromeraceae</taxon>
        <taxon>Chromera</taxon>
    </lineage>
</organism>
<dbReference type="PROSITE" id="PS01079">
    <property type="entry name" value="MOCF_BIOSYNTHESIS_2"/>
    <property type="match status" value="1"/>
</dbReference>
<feature type="domain" description="MoaB/Mog" evidence="6">
    <location>
        <begin position="186"/>
        <end position="332"/>
    </location>
</feature>
<dbReference type="SUPFAM" id="SSF63867">
    <property type="entry name" value="MoeA C-terminal domain-like"/>
    <property type="match status" value="1"/>
</dbReference>
<dbReference type="CDD" id="cd00887">
    <property type="entry name" value="MoeA"/>
    <property type="match status" value="1"/>
</dbReference>
<dbReference type="Pfam" id="PF00994">
    <property type="entry name" value="MoCF_biosynth"/>
    <property type="match status" value="2"/>
</dbReference>
<evidence type="ECO:0000256" key="1">
    <source>
        <dbReference type="ARBA" id="ARBA00005046"/>
    </source>
</evidence>
<sequence length="661" mass="69279">MQEPKQSKYPMISLEEAVSRVLQKAETITLPPVQCRLLAASGKVIAEDVTAPCPFPPFRASILDGYACRTPLPAGDYPIVGESLTGDPPGKFIGVAGLVYVGTGAPVPDGFDAVIGIEKCSVSSEKKTCRTMVEVSKPAAIREIGSDIPAGTVVVKKGTKLASAEIGLLASVGKNTVLVRRRPRIGILSTGSELKSIDSAVSAVSEKETGHIIDSNGPMLGAQAEADGFEVVFAESVRDEKDKLKSFLDDTASSGRVDILISTGGVSMGETDYVKPLLEEGGSVLFGRLNLKPGKPTTVGVYKDRLLVFALPGNPVSAWVTYQLLVVPACRLMQGRRKEECQHPEVEVQTATDLKCDPERPEWHRCVVFAQPVKSPSPLLAVSTGNQLSSRLLSSAGANGLLKLPQGGGLVGSGAKATAVLIAPPLPSAAMPAGEEVKAEAVAVSQKIKCPCGEDHGDGGHPGAAPPVAVHPSLLHDKEVKEKAQAQQKEKEKEEGGSCSKTTPSGFTAAVIVTSDRCSRGEAVDKSGPKCVEILEKDLQMNVVGDVVIVPDEKESIRNAVMQKVAEGIQLVVTSGGTGFTRRDVTPEAVEPLFDRKCSGLTHQMIAFGLQKTPFAGLSRMTCGLIGSTLVLCIPGSVKAVAECLEALKAPLPHALNNAAC</sequence>
<keyword evidence="5" id="KW-0479">Metal-binding</keyword>
<dbReference type="Gene3D" id="3.40.980.10">
    <property type="entry name" value="MoaB/Mog-like domain"/>
    <property type="match status" value="2"/>
</dbReference>
<comment type="similarity">
    <text evidence="3">In the C-terminal section; belongs to the MoeA family.</text>
</comment>
<dbReference type="InterPro" id="IPR038987">
    <property type="entry name" value="MoeA-like"/>
</dbReference>
<dbReference type="Gene3D" id="3.90.105.10">
    <property type="entry name" value="Molybdopterin biosynthesis moea protein, domain 2"/>
    <property type="match status" value="1"/>
</dbReference>
<comment type="similarity">
    <text evidence="5">Belongs to the MoeA family.</text>
</comment>
<dbReference type="UniPathway" id="UPA00344"/>
<dbReference type="GO" id="GO:0005829">
    <property type="term" value="C:cytosol"/>
    <property type="evidence" value="ECO:0007669"/>
    <property type="project" value="TreeGrafter"/>
</dbReference>
<dbReference type="PANTHER" id="PTHR10192:SF5">
    <property type="entry name" value="GEPHYRIN"/>
    <property type="match status" value="1"/>
</dbReference>
<evidence type="ECO:0000313" key="7">
    <source>
        <dbReference type="EMBL" id="CEM22400.1"/>
    </source>
</evidence>
<dbReference type="SMART" id="SM00852">
    <property type="entry name" value="MoCF_biosynth"/>
    <property type="match status" value="2"/>
</dbReference>
<keyword evidence="5" id="KW-0460">Magnesium</keyword>
<keyword evidence="5" id="KW-0808">Transferase</keyword>
<dbReference type="NCBIfam" id="NF045515">
    <property type="entry name" value="Glp_gephyrin"/>
    <property type="match status" value="1"/>
</dbReference>
<comment type="function">
    <text evidence="5">Catalyzes two steps in the biosynthesis of the molybdenum cofactor. In the first step, molybdopterin is adenylated. Subsequently, molybdate is inserted into adenylated molybdopterin and AMP is released.</text>
</comment>
<dbReference type="CDD" id="cd00886">
    <property type="entry name" value="MogA_MoaB"/>
    <property type="match status" value="1"/>
</dbReference>
<protein>
    <recommendedName>
        <fullName evidence="6">MoaB/Mog domain-containing protein</fullName>
    </recommendedName>
</protein>
<evidence type="ECO:0000256" key="5">
    <source>
        <dbReference type="RuleBase" id="RU365090"/>
    </source>
</evidence>
<dbReference type="InterPro" id="IPR036425">
    <property type="entry name" value="MoaB/Mog-like_dom_sf"/>
</dbReference>
<dbReference type="NCBIfam" id="TIGR00177">
    <property type="entry name" value="molyb_syn"/>
    <property type="match status" value="1"/>
</dbReference>
<dbReference type="Gene3D" id="2.40.340.10">
    <property type="entry name" value="MoeA, C-terminal, domain IV"/>
    <property type="match status" value="1"/>
</dbReference>
<name>A0A0G4G2M2_9ALVE</name>
<dbReference type="Gene3D" id="2.170.190.11">
    <property type="entry name" value="Molybdopterin biosynthesis moea protein, domain 3"/>
    <property type="match status" value="1"/>
</dbReference>
<dbReference type="PhylomeDB" id="A0A0G4G2M2"/>
<dbReference type="SUPFAM" id="SSF63882">
    <property type="entry name" value="MoeA N-terminal region -like"/>
    <property type="match status" value="1"/>
</dbReference>